<dbReference type="GO" id="GO:0009505">
    <property type="term" value="C:plant-type cell wall"/>
    <property type="evidence" value="ECO:0007669"/>
    <property type="project" value="TreeGrafter"/>
</dbReference>
<keyword evidence="4 11" id="KW-0732">Signal</keyword>
<dbReference type="Pfam" id="PF03662">
    <property type="entry name" value="Glyco_hydro_79n"/>
    <property type="match status" value="1"/>
</dbReference>
<keyword evidence="8" id="KW-0458">Lysosome</keyword>
<keyword evidence="3" id="KW-0964">Secreted</keyword>
<dbReference type="InterPro" id="IPR017853">
    <property type="entry name" value="GH"/>
</dbReference>
<evidence type="ECO:0000313" key="12">
    <source>
        <dbReference type="EMBL" id="KAH7516052.1"/>
    </source>
</evidence>
<evidence type="ECO:0000256" key="11">
    <source>
        <dbReference type="SAM" id="SignalP"/>
    </source>
</evidence>
<reference evidence="12" key="1">
    <citation type="journal article" date="2021" name="Front. Plant Sci.">
        <title>Chromosome-Scale Genome Assembly for Chinese Sour Jujube and Insights Into Its Genome Evolution and Domestication Signature.</title>
        <authorList>
            <person name="Shen L.-Y."/>
            <person name="Luo H."/>
            <person name="Wang X.-L."/>
            <person name="Wang X.-M."/>
            <person name="Qiu X.-J."/>
            <person name="Liu H."/>
            <person name="Zhou S.-S."/>
            <person name="Jia K.-H."/>
            <person name="Nie S."/>
            <person name="Bao Y.-T."/>
            <person name="Zhang R.-G."/>
            <person name="Yun Q.-Z."/>
            <person name="Chai Y.-H."/>
            <person name="Lu J.-Y."/>
            <person name="Li Y."/>
            <person name="Zhao S.-W."/>
            <person name="Mao J.-F."/>
            <person name="Jia S.-G."/>
            <person name="Mao Y.-M."/>
        </authorList>
    </citation>
    <scope>NUCLEOTIDE SEQUENCE</scope>
    <source>
        <strain evidence="12">AT0</strain>
        <tissue evidence="12">Leaf</tissue>
    </source>
</reference>
<evidence type="ECO:0008006" key="14">
    <source>
        <dbReference type="Google" id="ProtNLM"/>
    </source>
</evidence>
<accession>A0A978UMK0</accession>
<dbReference type="GO" id="GO:0005765">
    <property type="term" value="C:lysosomal membrane"/>
    <property type="evidence" value="ECO:0007669"/>
    <property type="project" value="UniProtKB-SubCell"/>
</dbReference>
<evidence type="ECO:0000256" key="4">
    <source>
        <dbReference type="ARBA" id="ARBA00022729"/>
    </source>
</evidence>
<dbReference type="EMBL" id="JAEACU010000010">
    <property type="protein sequence ID" value="KAH7516052.1"/>
    <property type="molecule type" value="Genomic_DNA"/>
</dbReference>
<dbReference type="FunFam" id="3.20.20.80:FF:000023">
    <property type="entry name" value="heparanase-like protein 3"/>
    <property type="match status" value="1"/>
</dbReference>
<organism evidence="12 13">
    <name type="scientific">Ziziphus jujuba var. spinosa</name>
    <dbReference type="NCBI Taxonomy" id="714518"/>
    <lineage>
        <taxon>Eukaryota</taxon>
        <taxon>Viridiplantae</taxon>
        <taxon>Streptophyta</taxon>
        <taxon>Embryophyta</taxon>
        <taxon>Tracheophyta</taxon>
        <taxon>Spermatophyta</taxon>
        <taxon>Magnoliopsida</taxon>
        <taxon>eudicotyledons</taxon>
        <taxon>Gunneridae</taxon>
        <taxon>Pentapetalae</taxon>
        <taxon>rosids</taxon>
        <taxon>fabids</taxon>
        <taxon>Rosales</taxon>
        <taxon>Rhamnaceae</taxon>
        <taxon>Paliureae</taxon>
        <taxon>Ziziphus</taxon>
    </lineage>
</organism>
<evidence type="ECO:0000256" key="5">
    <source>
        <dbReference type="ARBA" id="ARBA00022801"/>
    </source>
</evidence>
<comment type="function">
    <text evidence="10">Endoglycosidase which is a cell surface and extracellular matrix-degrading enzyme. Cleaves heparan sulfate proteoglycans (HSPGs) into heparan sulfate side chains and core proteoglycans.</text>
</comment>
<evidence type="ECO:0000256" key="2">
    <source>
        <dbReference type="ARBA" id="ARBA00009800"/>
    </source>
</evidence>
<dbReference type="GO" id="GO:0005576">
    <property type="term" value="C:extracellular region"/>
    <property type="evidence" value="ECO:0007669"/>
    <property type="project" value="UniProtKB-SubCell"/>
</dbReference>
<comment type="similarity">
    <text evidence="2">Belongs to the glycosyl hydrolase 79 family.</text>
</comment>
<dbReference type="Gene3D" id="3.20.20.80">
    <property type="entry name" value="Glycosidases"/>
    <property type="match status" value="1"/>
</dbReference>
<protein>
    <recommendedName>
        <fullName evidence="14">Heparanase-like protein 1</fullName>
    </recommendedName>
</protein>
<dbReference type="AlphaFoldDB" id="A0A978UMK0"/>
<dbReference type="SUPFAM" id="SSF51445">
    <property type="entry name" value="(Trans)glycosidases"/>
    <property type="match status" value="1"/>
</dbReference>
<sequence length="522" mass="57759">MEMKILFSCLFVLFSLCLADNIDVSINGETAQAITDENFICATLDWWPDTECNFGYCSWIKSSVLNIDLNNELMINAIKAFGNLRIRIGGSLQDQVVYDMGYSLNQVQCPAMFTLGSGGLFGYTPGCLTQQRWDDLNALFQKTGAKLTFGLNALAGKEHSSTDNALWVGNWDQRNARDLMEYSISKGYQIDSYELGNELSGSGVGARIDSDQYAKDMIQLKKLVTELYPDPTTRPKVIGPGGFYDKAWYDNFLQKSGPNVVDGLSHHIYNLGAGGDPNLIFRVQDPIYLDNIAQTFQDAEDSVKEFAPWSGAWISEAGGAYQSGGRDVSHTFVDGFWYLDQLGMSSTFNHKVYCRQALLGGNYALLNEQSMFPNPDYYGALLWNNLMGNKVLATKHSGSPYLRAYAHCSKDQPGVSVLLINMSNSTIFDVSVINDFNLYPDQLATRKNGPKSQREEYHLTAEDGYIQSDVVLLNGVTLRPTDGFQIPPLTPNVVDNTGPISVAPDSIVFVVFKDFKASVCSA</sequence>
<evidence type="ECO:0000256" key="1">
    <source>
        <dbReference type="ARBA" id="ARBA00004613"/>
    </source>
</evidence>
<feature type="signal peptide" evidence="11">
    <location>
        <begin position="1"/>
        <end position="19"/>
    </location>
</feature>
<dbReference type="PANTHER" id="PTHR14363:SF13">
    <property type="entry name" value="OS07G0598400 PROTEIN"/>
    <property type="match status" value="1"/>
</dbReference>
<feature type="chain" id="PRO_5037907435" description="Heparanase-like protein 1" evidence="11">
    <location>
        <begin position="20"/>
        <end position="522"/>
    </location>
</feature>
<evidence type="ECO:0000256" key="8">
    <source>
        <dbReference type="ARBA" id="ARBA00023228"/>
    </source>
</evidence>
<proteinExistence type="inferred from homology"/>
<name>A0A978UMK0_ZIZJJ</name>
<evidence type="ECO:0000256" key="3">
    <source>
        <dbReference type="ARBA" id="ARBA00022525"/>
    </source>
</evidence>
<dbReference type="Proteomes" id="UP000813462">
    <property type="component" value="Unassembled WGS sequence"/>
</dbReference>
<dbReference type="InterPro" id="IPR005199">
    <property type="entry name" value="Glyco_hydro_79"/>
</dbReference>
<comment type="subcellular location">
    <subcellularLocation>
        <location evidence="9">Lysosome membrane</location>
        <topology evidence="9">Peripheral membrane protein</topology>
    </subcellularLocation>
    <subcellularLocation>
        <location evidence="1">Secreted</location>
    </subcellularLocation>
</comment>
<keyword evidence="5" id="KW-0378">Hydrolase</keyword>
<dbReference type="PANTHER" id="PTHR14363">
    <property type="entry name" value="HEPARANASE-RELATED"/>
    <property type="match status" value="1"/>
</dbReference>
<evidence type="ECO:0000256" key="10">
    <source>
        <dbReference type="ARBA" id="ARBA00055929"/>
    </source>
</evidence>
<gene>
    <name evidence="12" type="ORF">FEM48_Zijuj10G0093800</name>
</gene>
<evidence type="ECO:0000256" key="7">
    <source>
        <dbReference type="ARBA" id="ARBA00023180"/>
    </source>
</evidence>
<dbReference type="OrthoDB" id="726732at2759"/>
<comment type="caution">
    <text evidence="12">The sequence shown here is derived from an EMBL/GenBank/DDBJ whole genome shotgun (WGS) entry which is preliminary data.</text>
</comment>
<keyword evidence="6" id="KW-0472">Membrane</keyword>
<evidence type="ECO:0000313" key="13">
    <source>
        <dbReference type="Proteomes" id="UP000813462"/>
    </source>
</evidence>
<dbReference type="GO" id="GO:0004566">
    <property type="term" value="F:beta-glucuronidase activity"/>
    <property type="evidence" value="ECO:0007669"/>
    <property type="project" value="TreeGrafter"/>
</dbReference>
<keyword evidence="7" id="KW-0325">Glycoprotein</keyword>
<evidence type="ECO:0000256" key="6">
    <source>
        <dbReference type="ARBA" id="ARBA00023136"/>
    </source>
</evidence>
<dbReference type="SMR" id="A0A978UMK0"/>
<evidence type="ECO:0000256" key="9">
    <source>
        <dbReference type="ARBA" id="ARBA00023765"/>
    </source>
</evidence>